<dbReference type="PANTHER" id="PTHR43277:SF3">
    <property type="entry name" value="DECARBOXYLASE, PUTATIVE-RELATED"/>
    <property type="match status" value="1"/>
</dbReference>
<keyword evidence="5" id="KW-1185">Reference proteome</keyword>
<evidence type="ECO:0000256" key="2">
    <source>
        <dbReference type="ARBA" id="ARBA00022898"/>
    </source>
</evidence>
<evidence type="ECO:0000313" key="5">
    <source>
        <dbReference type="Proteomes" id="UP000266340"/>
    </source>
</evidence>
<dbReference type="SUPFAM" id="SSF53383">
    <property type="entry name" value="PLP-dependent transferases"/>
    <property type="match status" value="1"/>
</dbReference>
<evidence type="ECO:0000313" key="4">
    <source>
        <dbReference type="EMBL" id="RIE01420.1"/>
    </source>
</evidence>
<dbReference type="InterPro" id="IPR052357">
    <property type="entry name" value="Orn_Lys_Arg_decarboxylase-I"/>
</dbReference>
<dbReference type="AlphaFoldDB" id="A0A398CFZ8"/>
<comment type="caution">
    <text evidence="4">The sequence shown here is derived from an EMBL/GenBank/DDBJ whole genome shotgun (WGS) entry which is preliminary data.</text>
</comment>
<evidence type="ECO:0000259" key="3">
    <source>
        <dbReference type="Pfam" id="PF01276"/>
    </source>
</evidence>
<sequence length="211" mass="22892">MLHRAPMFEALAEHSRAGGRAFHVPGHKQRASFSHEEAAVYYDSIAALDVTELPDTDDLHHPIGSLLEAQQLAADCYGTDETRFLVGGSTAGNLAMILGQCEPGDLVIVQRNVHKSVIHGLMLAGARAVLLSPEIDPISGLGLLPHPERLDRALEQYPEARGVILTNPNYYGMTGDLAPLVRLVHERSIPVMVDEAHGPISASIRDFQALR</sequence>
<reference evidence="4 5" key="1">
    <citation type="submission" date="2018-09" db="EMBL/GenBank/DDBJ databases">
        <title>Cohnella cavernae sp. nov., isolated from a karst cave.</title>
        <authorList>
            <person name="Zhu H."/>
        </authorList>
    </citation>
    <scope>NUCLEOTIDE SEQUENCE [LARGE SCALE GENOMIC DNA]</scope>
    <source>
        <strain evidence="4 5">K2E09-144</strain>
    </source>
</reference>
<comment type="cofactor">
    <cofactor evidence="1">
        <name>pyridoxal 5'-phosphate</name>
        <dbReference type="ChEBI" id="CHEBI:597326"/>
    </cofactor>
</comment>
<dbReference type="EMBL" id="QXJM01000040">
    <property type="protein sequence ID" value="RIE01420.1"/>
    <property type="molecule type" value="Genomic_DNA"/>
</dbReference>
<proteinExistence type="predicted"/>
<dbReference type="OrthoDB" id="9815233at2"/>
<organism evidence="4 5">
    <name type="scientific">Cohnella faecalis</name>
    <dbReference type="NCBI Taxonomy" id="2315694"/>
    <lineage>
        <taxon>Bacteria</taxon>
        <taxon>Bacillati</taxon>
        <taxon>Bacillota</taxon>
        <taxon>Bacilli</taxon>
        <taxon>Bacillales</taxon>
        <taxon>Paenibacillaceae</taxon>
        <taxon>Cohnella</taxon>
    </lineage>
</organism>
<accession>A0A398CFZ8</accession>
<dbReference type="InterPro" id="IPR000310">
    <property type="entry name" value="Orn/Lys/Arg_deCO2ase_major_dom"/>
</dbReference>
<dbReference type="Pfam" id="PF01276">
    <property type="entry name" value="OKR_DC_1"/>
    <property type="match status" value="1"/>
</dbReference>
<protein>
    <submittedName>
        <fullName evidence="4">Aminotransferase class I/II-fold pyridoxal phosphate-dependent enzyme</fullName>
    </submittedName>
</protein>
<keyword evidence="4" id="KW-0032">Aminotransferase</keyword>
<feature type="domain" description="Orn/Lys/Arg decarboxylases family 1 pyridoxal-P attachment site" evidence="3">
    <location>
        <begin position="6"/>
        <end position="199"/>
    </location>
</feature>
<dbReference type="Proteomes" id="UP000266340">
    <property type="component" value="Unassembled WGS sequence"/>
</dbReference>
<keyword evidence="4" id="KW-0808">Transferase</keyword>
<dbReference type="Gene3D" id="3.40.640.10">
    <property type="entry name" value="Type I PLP-dependent aspartate aminotransferase-like (Major domain)"/>
    <property type="match status" value="1"/>
</dbReference>
<evidence type="ECO:0000256" key="1">
    <source>
        <dbReference type="ARBA" id="ARBA00001933"/>
    </source>
</evidence>
<dbReference type="GO" id="GO:0008483">
    <property type="term" value="F:transaminase activity"/>
    <property type="evidence" value="ECO:0007669"/>
    <property type="project" value="UniProtKB-KW"/>
</dbReference>
<gene>
    <name evidence="4" type="ORF">D3H35_23925</name>
</gene>
<dbReference type="InterPro" id="IPR015424">
    <property type="entry name" value="PyrdxlP-dep_Trfase"/>
</dbReference>
<dbReference type="PANTHER" id="PTHR43277">
    <property type="entry name" value="ARGININE DECARBOXYLASE"/>
    <property type="match status" value="1"/>
</dbReference>
<dbReference type="InterPro" id="IPR015421">
    <property type="entry name" value="PyrdxlP-dep_Trfase_major"/>
</dbReference>
<keyword evidence="2" id="KW-0663">Pyridoxal phosphate</keyword>
<name>A0A398CFZ8_9BACL</name>